<keyword evidence="2" id="KW-1185">Reference proteome</keyword>
<accession>A0A075LP05</accession>
<dbReference type="STRING" id="1343739.PAP_00680"/>
<sequence length="46" mass="5073">MLPTTTYEFSKSSSSWSLAEILPMPSTLVSYRLSILISSSSPLSFE</sequence>
<dbReference type="EMBL" id="CP006019">
    <property type="protein sequence ID" value="AIF68440.1"/>
    <property type="molecule type" value="Genomic_DNA"/>
</dbReference>
<evidence type="ECO:0000313" key="1">
    <source>
        <dbReference type="EMBL" id="AIF68440.1"/>
    </source>
</evidence>
<organism evidence="1 2">
    <name type="scientific">Palaeococcus pacificus DY20341</name>
    <dbReference type="NCBI Taxonomy" id="1343739"/>
    <lineage>
        <taxon>Archaea</taxon>
        <taxon>Methanobacteriati</taxon>
        <taxon>Methanobacteriota</taxon>
        <taxon>Thermococci</taxon>
        <taxon>Thermococcales</taxon>
        <taxon>Thermococcaceae</taxon>
        <taxon>Palaeococcus</taxon>
    </lineage>
</organism>
<dbReference type="AlphaFoldDB" id="A0A075LP05"/>
<reference evidence="2" key="1">
    <citation type="submission" date="2013-06" db="EMBL/GenBank/DDBJ databases">
        <title>Complete Genome Sequence of Hyperthermophilic Palaeococcus pacificus DY20341T, Isolated from a Deep-Sea Hydrothermal Sediments.</title>
        <authorList>
            <person name="Zeng X."/>
            <person name="Shao Z."/>
        </authorList>
    </citation>
    <scope>NUCLEOTIDE SEQUENCE [LARGE SCALE GENOMIC DNA]</scope>
    <source>
        <strain evidence="2">DY20341</strain>
    </source>
</reference>
<name>A0A075LP05_9EURY</name>
<gene>
    <name evidence="1" type="ORF">PAP_00680</name>
</gene>
<dbReference type="Proteomes" id="UP000027981">
    <property type="component" value="Chromosome"/>
</dbReference>
<evidence type="ECO:0000313" key="2">
    <source>
        <dbReference type="Proteomes" id="UP000027981"/>
    </source>
</evidence>
<protein>
    <submittedName>
        <fullName evidence="1">Uncharacterized protein</fullName>
    </submittedName>
</protein>
<dbReference type="HOGENOM" id="CLU_3178712_0_0_2"/>
<dbReference type="KEGG" id="ppac:PAP_00680"/>
<proteinExistence type="predicted"/>
<reference evidence="1 2" key="2">
    <citation type="journal article" date="2015" name="Genome Announc.">
        <title>Complete Genome Sequence of Hyperthermophilic Piezophilic Archaeon Palaeococcus pacificus DY20341T, Isolated from Deep-Sea Hydrothermal Sediments.</title>
        <authorList>
            <person name="Zeng X."/>
            <person name="Jebbar M."/>
            <person name="Shao Z."/>
        </authorList>
    </citation>
    <scope>NUCLEOTIDE SEQUENCE [LARGE SCALE GENOMIC DNA]</scope>
    <source>
        <strain evidence="1 2">DY20341</strain>
    </source>
</reference>